<evidence type="ECO:0000256" key="2">
    <source>
        <dbReference type="SAM" id="Phobius"/>
    </source>
</evidence>
<gene>
    <name evidence="3" type="ORF">BC008_43120</name>
</gene>
<feature type="transmembrane region" description="Helical" evidence="2">
    <location>
        <begin position="34"/>
        <end position="55"/>
    </location>
</feature>
<dbReference type="RefSeq" id="WP_058183806.1">
    <property type="nucleotide sequence ID" value="NZ_LMTZ01000096.1"/>
</dbReference>
<protein>
    <recommendedName>
        <fullName evidence="5">Ssl1498 family light-harvesting-like protein</fullName>
    </recommendedName>
</protein>
<comment type="caution">
    <text evidence="3">The sequence shown here is derived from an EMBL/GenBank/DDBJ whole genome shotgun (WGS) entry which is preliminary data.</text>
</comment>
<evidence type="ECO:0008006" key="5">
    <source>
        <dbReference type="Google" id="ProtNLM"/>
    </source>
</evidence>
<evidence type="ECO:0000313" key="4">
    <source>
        <dbReference type="Proteomes" id="UP000053372"/>
    </source>
</evidence>
<evidence type="ECO:0000256" key="1">
    <source>
        <dbReference type="SAM" id="MobiDB-lite"/>
    </source>
</evidence>
<dbReference type="InterPro" id="IPR048028">
    <property type="entry name" value="Psb34-like"/>
</dbReference>
<dbReference type="EMBL" id="LMTZ01000096">
    <property type="protein sequence ID" value="KST66523.1"/>
    <property type="molecule type" value="Genomic_DNA"/>
</dbReference>
<dbReference type="AlphaFoldDB" id="A0A0V7ZPY3"/>
<dbReference type="Pfam" id="PF26394">
    <property type="entry name" value="Psb34"/>
    <property type="match status" value="1"/>
</dbReference>
<keyword evidence="2" id="KW-1133">Transmembrane helix</keyword>
<dbReference type="OrthoDB" id="532864at2"/>
<keyword evidence="2" id="KW-0812">Transmembrane</keyword>
<feature type="region of interest" description="Disordered" evidence="1">
    <location>
        <begin position="1"/>
        <end position="28"/>
    </location>
</feature>
<accession>A0A0V7ZPY3</accession>
<reference evidence="3 4" key="1">
    <citation type="journal article" date="2015" name="Genome Announc.">
        <title>Draft Genome of the Euendolithic (true boring) Cyanobacterium Mastigocoleus testarum strain BC008.</title>
        <authorList>
            <person name="Guida B.S."/>
            <person name="Garcia-Pichel F."/>
        </authorList>
    </citation>
    <scope>NUCLEOTIDE SEQUENCE [LARGE SCALE GENOMIC DNA]</scope>
    <source>
        <strain evidence="3 4">BC008</strain>
    </source>
</reference>
<proteinExistence type="predicted"/>
<sequence length="59" mass="6583">MPYTTEEGGRLNNFAREPQVYQAEPPSSKQKRNYIIFGVSGLMLVAGLIFLTFSISNLS</sequence>
<name>A0A0V7ZPY3_9CYAN</name>
<evidence type="ECO:0000313" key="3">
    <source>
        <dbReference type="EMBL" id="KST66523.1"/>
    </source>
</evidence>
<keyword evidence="4" id="KW-1185">Reference proteome</keyword>
<keyword evidence="2" id="KW-0472">Membrane</keyword>
<dbReference type="NCBIfam" id="NF033486">
    <property type="entry name" value="harvest_ssl1498"/>
    <property type="match status" value="1"/>
</dbReference>
<dbReference type="Proteomes" id="UP000053372">
    <property type="component" value="Unassembled WGS sequence"/>
</dbReference>
<organism evidence="3 4">
    <name type="scientific">Mastigocoleus testarum BC008</name>
    <dbReference type="NCBI Taxonomy" id="371196"/>
    <lineage>
        <taxon>Bacteria</taxon>
        <taxon>Bacillati</taxon>
        <taxon>Cyanobacteriota</taxon>
        <taxon>Cyanophyceae</taxon>
        <taxon>Nostocales</taxon>
        <taxon>Hapalosiphonaceae</taxon>
        <taxon>Mastigocoleus</taxon>
    </lineage>
</organism>